<evidence type="ECO:0000313" key="4">
    <source>
        <dbReference type="EMBL" id="CCH69631.1"/>
    </source>
</evidence>
<name>N0E1G8_9MICO</name>
<gene>
    <name evidence="4" type="ORF">BN10_280003</name>
</gene>
<sequence length="338" mass="35529">MEVTRIENLAHVVSVDDDFTILADATIEITDGVISALHPHLHPETQLPRHADADLQVVDGRGKLAMPGLVNLHTHLPMTLLRGLAESVDLQGFLRIVWAAEGAVMDPDTVRVGAELGALESLLAGVTTTLDMYFHHEAAHEGAVATGARHVGGPVFFDGPGPDGLAWAQRLDALAAWPERLRAIGGGRRSRSPRCRTRPTPVPPTTLPRYAGCSPPSAPTVGSSTSTPARTPPRTPMSSPASVPHPLRSSPVPACSTGHRASSGTASTSAPRIVPSSPPPVQASPTAPAPTSNWPRGRCRGPPWRPTASVWAWERTGARAATTSISGRPCARPRCSPA</sequence>
<organism evidence="4 5">
    <name type="scientific">Phycicoccus elongatus Lp2</name>
    <dbReference type="NCBI Taxonomy" id="1193181"/>
    <lineage>
        <taxon>Bacteria</taxon>
        <taxon>Bacillati</taxon>
        <taxon>Actinomycetota</taxon>
        <taxon>Actinomycetes</taxon>
        <taxon>Micrococcales</taxon>
        <taxon>Intrasporangiaceae</taxon>
        <taxon>Phycicoccus</taxon>
    </lineage>
</organism>
<feature type="compositionally biased region" description="Low complexity" evidence="2">
    <location>
        <begin position="283"/>
        <end position="302"/>
    </location>
</feature>
<comment type="caution">
    <text evidence="4">The sequence shown here is derived from an EMBL/GenBank/DDBJ whole genome shotgun (WGS) entry which is preliminary data.</text>
</comment>
<feature type="compositionally biased region" description="Polar residues" evidence="2">
    <location>
        <begin position="259"/>
        <end position="270"/>
    </location>
</feature>
<feature type="domain" description="Amidohydrolase-related" evidence="3">
    <location>
        <begin position="65"/>
        <end position="166"/>
    </location>
</feature>
<dbReference type="GO" id="GO:0016810">
    <property type="term" value="F:hydrolase activity, acting on carbon-nitrogen (but not peptide) bonds"/>
    <property type="evidence" value="ECO:0007669"/>
    <property type="project" value="InterPro"/>
</dbReference>
<evidence type="ECO:0000256" key="1">
    <source>
        <dbReference type="ARBA" id="ARBA00022801"/>
    </source>
</evidence>
<proteinExistence type="predicted"/>
<dbReference type="SUPFAM" id="SSF51338">
    <property type="entry name" value="Composite domain of metallo-dependent hydrolases"/>
    <property type="match status" value="1"/>
</dbReference>
<dbReference type="InterPro" id="IPR032466">
    <property type="entry name" value="Metal_Hydrolase"/>
</dbReference>
<dbReference type="Gene3D" id="3.20.20.140">
    <property type="entry name" value="Metal-dependent hydrolases"/>
    <property type="match status" value="1"/>
</dbReference>
<dbReference type="InterPro" id="IPR050287">
    <property type="entry name" value="MTA/SAH_deaminase"/>
</dbReference>
<protein>
    <recommendedName>
        <fullName evidence="3">Amidohydrolase-related domain-containing protein</fullName>
    </recommendedName>
</protein>
<evidence type="ECO:0000313" key="5">
    <source>
        <dbReference type="Proteomes" id="UP000013167"/>
    </source>
</evidence>
<dbReference type="AlphaFoldDB" id="N0E1G8"/>
<dbReference type="STRING" id="1193181.BN10_280003"/>
<dbReference type="InterPro" id="IPR011059">
    <property type="entry name" value="Metal-dep_hydrolase_composite"/>
</dbReference>
<dbReference type="eggNOG" id="COG0402">
    <property type="taxonomic scope" value="Bacteria"/>
</dbReference>
<dbReference type="Pfam" id="PF01979">
    <property type="entry name" value="Amidohydro_1"/>
    <property type="match status" value="1"/>
</dbReference>
<dbReference type="PANTHER" id="PTHR43794:SF11">
    <property type="entry name" value="AMIDOHYDROLASE-RELATED DOMAIN-CONTAINING PROTEIN"/>
    <property type="match status" value="1"/>
</dbReference>
<feature type="region of interest" description="Disordered" evidence="2">
    <location>
        <begin position="185"/>
        <end position="308"/>
    </location>
</feature>
<dbReference type="PANTHER" id="PTHR43794">
    <property type="entry name" value="AMINOHYDROLASE SSNA-RELATED"/>
    <property type="match status" value="1"/>
</dbReference>
<evidence type="ECO:0000256" key="2">
    <source>
        <dbReference type="SAM" id="MobiDB-lite"/>
    </source>
</evidence>
<dbReference type="HOGENOM" id="CLU_821182_0_0_11"/>
<dbReference type="Proteomes" id="UP000013167">
    <property type="component" value="Unassembled WGS sequence"/>
</dbReference>
<reference evidence="4 5" key="1">
    <citation type="journal article" date="2013" name="ISME J.">
        <title>A metabolic model for members of the genus Tetrasphaera involved in enhanced biological phosphorus removal.</title>
        <authorList>
            <person name="Kristiansen R."/>
            <person name="Nguyen H.T.T."/>
            <person name="Saunders A.M."/>
            <person name="Nielsen J.L."/>
            <person name="Wimmer R."/>
            <person name="Le V.Q."/>
            <person name="McIlroy S.J."/>
            <person name="Petrovski S."/>
            <person name="Seviour R.J."/>
            <person name="Calteau A."/>
            <person name="Nielsen K.L."/>
            <person name="Nielsen P.H."/>
        </authorList>
    </citation>
    <scope>NUCLEOTIDE SEQUENCE [LARGE SCALE GENOMIC DNA]</scope>
    <source>
        <strain evidence="4 5">Lp2</strain>
    </source>
</reference>
<evidence type="ECO:0000259" key="3">
    <source>
        <dbReference type="Pfam" id="PF01979"/>
    </source>
</evidence>
<keyword evidence="1" id="KW-0378">Hydrolase</keyword>
<feature type="region of interest" description="Disordered" evidence="2">
    <location>
        <begin position="319"/>
        <end position="338"/>
    </location>
</feature>
<keyword evidence="5" id="KW-1185">Reference proteome</keyword>
<accession>N0E1G8</accession>
<dbReference type="EMBL" id="CAIZ01000095">
    <property type="protein sequence ID" value="CCH69631.1"/>
    <property type="molecule type" value="Genomic_DNA"/>
</dbReference>
<dbReference type="SUPFAM" id="SSF51556">
    <property type="entry name" value="Metallo-dependent hydrolases"/>
    <property type="match status" value="1"/>
</dbReference>
<feature type="compositionally biased region" description="Basic residues" evidence="2">
    <location>
        <begin position="188"/>
        <end position="197"/>
    </location>
</feature>
<dbReference type="InterPro" id="IPR006680">
    <property type="entry name" value="Amidohydro-rel"/>
</dbReference>